<evidence type="ECO:0000313" key="3">
    <source>
        <dbReference type="Proteomes" id="UP000239872"/>
    </source>
</evidence>
<proteinExistence type="predicted"/>
<evidence type="ECO:0000313" key="2">
    <source>
        <dbReference type="EMBL" id="PQJ10956.1"/>
    </source>
</evidence>
<organism evidence="2 3">
    <name type="scientific">Flavipsychrobacter stenotrophus</name>
    <dbReference type="NCBI Taxonomy" id="2077091"/>
    <lineage>
        <taxon>Bacteria</taxon>
        <taxon>Pseudomonadati</taxon>
        <taxon>Bacteroidota</taxon>
        <taxon>Chitinophagia</taxon>
        <taxon>Chitinophagales</taxon>
        <taxon>Chitinophagaceae</taxon>
        <taxon>Flavipsychrobacter</taxon>
    </lineage>
</organism>
<dbReference type="AlphaFoldDB" id="A0A2S7SWQ4"/>
<dbReference type="OrthoDB" id="675320at2"/>
<gene>
    <name evidence="2" type="ORF">CJD36_013380</name>
</gene>
<reference evidence="2 3" key="1">
    <citation type="submission" date="2018-01" db="EMBL/GenBank/DDBJ databases">
        <title>A novel member of the phylum Bacteroidetes isolated from glacier ice.</title>
        <authorList>
            <person name="Liu Q."/>
            <person name="Xin Y.-H."/>
        </authorList>
    </citation>
    <scope>NUCLEOTIDE SEQUENCE [LARGE SCALE GENOMIC DNA]</scope>
    <source>
        <strain evidence="2 3">RB1R16</strain>
    </source>
</reference>
<comment type="caution">
    <text evidence="2">The sequence shown here is derived from an EMBL/GenBank/DDBJ whole genome shotgun (WGS) entry which is preliminary data.</text>
</comment>
<evidence type="ECO:0000256" key="1">
    <source>
        <dbReference type="SAM" id="MobiDB-lite"/>
    </source>
</evidence>
<name>A0A2S7SWQ4_9BACT</name>
<sequence length="103" mass="11535">MKKFIAYIFIIVFLFSVLPVREIGKLLGKQQTTEEVHSDDAPDSDDFAGKVKKEIDPFTEAGFYTEADILGSYNHKIQVAIHGSSVLPDHFVPRIPTPPPNFC</sequence>
<accession>A0A2S7SWQ4</accession>
<protein>
    <submittedName>
        <fullName evidence="2">Uncharacterized protein</fullName>
    </submittedName>
</protein>
<dbReference type="Proteomes" id="UP000239872">
    <property type="component" value="Unassembled WGS sequence"/>
</dbReference>
<keyword evidence="3" id="KW-1185">Reference proteome</keyword>
<dbReference type="RefSeq" id="WP_105039683.1">
    <property type="nucleotide sequence ID" value="NZ_PPSL01000003.1"/>
</dbReference>
<dbReference type="EMBL" id="PPSL01000003">
    <property type="protein sequence ID" value="PQJ10956.1"/>
    <property type="molecule type" value="Genomic_DNA"/>
</dbReference>
<feature type="region of interest" description="Disordered" evidence="1">
    <location>
        <begin position="29"/>
        <end position="49"/>
    </location>
</feature>